<dbReference type="EMBL" id="JABCYN010000030">
    <property type="protein sequence ID" value="KAF6009813.1"/>
    <property type="molecule type" value="Genomic_DNA"/>
</dbReference>
<evidence type="ECO:0000256" key="1">
    <source>
        <dbReference type="SAM" id="MobiDB-lite"/>
    </source>
</evidence>
<feature type="region of interest" description="Disordered" evidence="1">
    <location>
        <begin position="61"/>
        <end position="86"/>
    </location>
</feature>
<feature type="compositionally biased region" description="Basic and acidic residues" evidence="1">
    <location>
        <begin position="7"/>
        <end position="19"/>
    </location>
</feature>
<name>A0A8H6BDF6_DEKBR</name>
<reference evidence="2 3" key="1">
    <citation type="journal article" date="2020" name="Appl. Microbiol. Biotechnol.">
        <title>Targeted gene deletion in Brettanomyces bruxellensis with an expression-free CRISPR-Cas9 system.</title>
        <authorList>
            <person name="Varela C."/>
            <person name="Bartel C."/>
            <person name="Onetto C."/>
            <person name="Borneman A."/>
        </authorList>
    </citation>
    <scope>NUCLEOTIDE SEQUENCE [LARGE SCALE GENOMIC DNA]</scope>
    <source>
        <strain evidence="2 3">AWRI1613</strain>
    </source>
</reference>
<comment type="caution">
    <text evidence="2">The sequence shown here is derived from an EMBL/GenBank/DDBJ whole genome shotgun (WGS) entry which is preliminary data.</text>
</comment>
<gene>
    <name evidence="2" type="ORF">HII12_003359</name>
</gene>
<protein>
    <submittedName>
        <fullName evidence="2">Uncharacterized protein</fullName>
    </submittedName>
</protein>
<organism evidence="2 3">
    <name type="scientific">Dekkera bruxellensis</name>
    <name type="common">Brettanomyces custersii</name>
    <dbReference type="NCBI Taxonomy" id="5007"/>
    <lineage>
        <taxon>Eukaryota</taxon>
        <taxon>Fungi</taxon>
        <taxon>Dikarya</taxon>
        <taxon>Ascomycota</taxon>
        <taxon>Saccharomycotina</taxon>
        <taxon>Pichiomycetes</taxon>
        <taxon>Pichiales</taxon>
        <taxon>Pichiaceae</taxon>
        <taxon>Brettanomyces</taxon>
    </lineage>
</organism>
<dbReference type="AlphaFoldDB" id="A0A8H6BDF6"/>
<accession>A0A8H6BDF6</accession>
<sequence>MPASGEESARNGETTESKRQMPVPATNKFDGFPKNDAEEEEEEEIENYTNQYGMYYNVFPNKPHSGSKRSPHADSEFGYVMPFNPS</sequence>
<evidence type="ECO:0000313" key="2">
    <source>
        <dbReference type="EMBL" id="KAF6009813.1"/>
    </source>
</evidence>
<proteinExistence type="predicted"/>
<dbReference type="Proteomes" id="UP000568158">
    <property type="component" value="Unassembled WGS sequence"/>
</dbReference>
<evidence type="ECO:0000313" key="3">
    <source>
        <dbReference type="Proteomes" id="UP000568158"/>
    </source>
</evidence>
<feature type="region of interest" description="Disordered" evidence="1">
    <location>
        <begin position="1"/>
        <end position="45"/>
    </location>
</feature>